<dbReference type="KEGG" id="mbr:MONBRDRAFT_28661"/>
<protein>
    <recommendedName>
        <fullName evidence="2">THIF-type NAD/FAD binding fold domain-containing protein</fullName>
    </recommendedName>
</protein>
<name>A9V8T8_MONBE</name>
<dbReference type="InterPro" id="IPR045886">
    <property type="entry name" value="ThiF/MoeB/HesA"/>
</dbReference>
<evidence type="ECO:0000313" key="4">
    <source>
        <dbReference type="Proteomes" id="UP000001357"/>
    </source>
</evidence>
<dbReference type="AlphaFoldDB" id="A9V8T8"/>
<dbReference type="RefSeq" id="XP_001749125.1">
    <property type="nucleotide sequence ID" value="XM_001749073.1"/>
</dbReference>
<dbReference type="FunFam" id="3.40.50.720:FF:000449">
    <property type="entry name" value="Ubiquitin-activating enzyme (E1), putative"/>
    <property type="match status" value="1"/>
</dbReference>
<dbReference type="eggNOG" id="KOG2018">
    <property type="taxonomic scope" value="Eukaryota"/>
</dbReference>
<evidence type="ECO:0000256" key="1">
    <source>
        <dbReference type="SAM" id="Phobius"/>
    </source>
</evidence>
<dbReference type="CDD" id="cd00755">
    <property type="entry name" value="YgdL_like"/>
    <property type="match status" value="1"/>
</dbReference>
<dbReference type="GO" id="GO:0008641">
    <property type="term" value="F:ubiquitin-like modifier activating enzyme activity"/>
    <property type="evidence" value="ECO:0007669"/>
    <property type="project" value="InterPro"/>
</dbReference>
<dbReference type="Proteomes" id="UP000001357">
    <property type="component" value="Unassembled WGS sequence"/>
</dbReference>
<accession>A9V8T8</accession>
<reference evidence="3 4" key="1">
    <citation type="journal article" date="2008" name="Nature">
        <title>The genome of the choanoflagellate Monosiga brevicollis and the origin of metazoans.</title>
        <authorList>
            <consortium name="JGI Sequencing"/>
            <person name="King N."/>
            <person name="Westbrook M.J."/>
            <person name="Young S.L."/>
            <person name="Kuo A."/>
            <person name="Abedin M."/>
            <person name="Chapman J."/>
            <person name="Fairclough S."/>
            <person name="Hellsten U."/>
            <person name="Isogai Y."/>
            <person name="Letunic I."/>
            <person name="Marr M."/>
            <person name="Pincus D."/>
            <person name="Putnam N."/>
            <person name="Rokas A."/>
            <person name="Wright K.J."/>
            <person name="Zuzow R."/>
            <person name="Dirks W."/>
            <person name="Good M."/>
            <person name="Goodstein D."/>
            <person name="Lemons D."/>
            <person name="Li W."/>
            <person name="Lyons J.B."/>
            <person name="Morris A."/>
            <person name="Nichols S."/>
            <person name="Richter D.J."/>
            <person name="Salamov A."/>
            <person name="Bork P."/>
            <person name="Lim W.A."/>
            <person name="Manning G."/>
            <person name="Miller W.T."/>
            <person name="McGinnis W."/>
            <person name="Shapiro H."/>
            <person name="Tjian R."/>
            <person name="Grigoriev I.V."/>
            <person name="Rokhsar D."/>
        </authorList>
    </citation>
    <scope>NUCLEOTIDE SEQUENCE [LARGE SCALE GENOMIC DNA]</scope>
    <source>
        <strain evidence="4">MX1 / ATCC 50154</strain>
    </source>
</reference>
<dbReference type="InterPro" id="IPR035985">
    <property type="entry name" value="Ubiquitin-activating_enz"/>
</dbReference>
<dbReference type="GeneID" id="5894381"/>
<dbReference type="OMA" id="ISYTMYD"/>
<dbReference type="GO" id="GO:0061503">
    <property type="term" value="F:tRNA threonylcarbamoyladenosine dehydratase"/>
    <property type="evidence" value="ECO:0000318"/>
    <property type="project" value="GO_Central"/>
</dbReference>
<sequence>MANSGWGPGPVVAGAAAGAAAVGLAWYVWGCSPKGEAQVAQNQAPQSAGARVAAEEALRFRRAQVTGDDPELLEEQLSRNKLYFGEAGQTALSEAFIVVVGLGGVGSHAAHMLARAGVGRLRLVDFDNLTLSSLNRHAVGTRDDVGRPKVQVCADHFHDVMPGCQIEALDLMFTSDVAERALGGRPTYVIDAIDDINTKTDLILACFERGLPVISALGAGAKADPSRVVFGDITDPVNDPMAAKLRYFLRQRLHAVDRSDAENAKRLEQCIDAFKVVYSYEAPQAKLAALTAEQRSNPEAFGAVANMRLRVLPVLGTMPAIIGMSAAAFVMTQVAQKPFDPRKLEPISQKFAHKLHTHLCRREEKEFGNQADVGSPIADQLEVMYVLNDVWRQRSCYQMYERTRASTRNLVLTRFDRSKPALAYNLLLLTDTEAKWHDAATAATGSVPALLLDGSVHESSKHQPSLRALRQIQAVLADLESQLAV</sequence>
<keyword evidence="1" id="KW-0472">Membrane</keyword>
<feature type="domain" description="THIF-type NAD/FAD binding fold" evidence="2">
    <location>
        <begin position="79"/>
        <end position="340"/>
    </location>
</feature>
<dbReference type="Gene3D" id="3.40.50.720">
    <property type="entry name" value="NAD(P)-binding Rossmann-like Domain"/>
    <property type="match status" value="1"/>
</dbReference>
<dbReference type="Pfam" id="PF00899">
    <property type="entry name" value="ThiF"/>
    <property type="match status" value="1"/>
</dbReference>
<organism evidence="3 4">
    <name type="scientific">Monosiga brevicollis</name>
    <name type="common">Choanoflagellate</name>
    <dbReference type="NCBI Taxonomy" id="81824"/>
    <lineage>
        <taxon>Eukaryota</taxon>
        <taxon>Choanoflagellata</taxon>
        <taxon>Craspedida</taxon>
        <taxon>Salpingoecidae</taxon>
        <taxon>Monosiga</taxon>
    </lineage>
</organism>
<dbReference type="InParanoid" id="A9V8T8"/>
<feature type="transmembrane region" description="Helical" evidence="1">
    <location>
        <begin position="311"/>
        <end position="331"/>
    </location>
</feature>
<gene>
    <name evidence="3" type="ORF">MONBRDRAFT_28661</name>
</gene>
<dbReference type="SUPFAM" id="SSF69572">
    <property type="entry name" value="Activating enzymes of the ubiquitin-like proteins"/>
    <property type="match status" value="1"/>
</dbReference>
<dbReference type="PANTHER" id="PTHR43267">
    <property type="entry name" value="TRNA THREONYLCARBAMOYLADENOSINE DEHYDRATASE"/>
    <property type="match status" value="1"/>
</dbReference>
<keyword evidence="4" id="KW-1185">Reference proteome</keyword>
<dbReference type="EMBL" id="CH991569">
    <property type="protein sequence ID" value="EDQ85931.1"/>
    <property type="molecule type" value="Genomic_DNA"/>
</dbReference>
<dbReference type="STRING" id="81824.A9V8T8"/>
<dbReference type="GO" id="GO:0061504">
    <property type="term" value="P:cyclic threonylcarbamoyladenosine biosynthetic process"/>
    <property type="evidence" value="ECO:0000318"/>
    <property type="project" value="GO_Central"/>
</dbReference>
<evidence type="ECO:0000313" key="3">
    <source>
        <dbReference type="EMBL" id="EDQ85931.1"/>
    </source>
</evidence>
<dbReference type="InterPro" id="IPR000594">
    <property type="entry name" value="ThiF_NAD_FAD-bd"/>
</dbReference>
<dbReference type="PANTHER" id="PTHR43267:SF2">
    <property type="entry name" value="TRNA THREONYLCARBAMOYLADENOSINE DEHYDRATASE 1-RELATED"/>
    <property type="match status" value="1"/>
</dbReference>
<evidence type="ECO:0000259" key="2">
    <source>
        <dbReference type="Pfam" id="PF00899"/>
    </source>
</evidence>
<keyword evidence="1" id="KW-0812">Transmembrane</keyword>
<feature type="transmembrane region" description="Helical" evidence="1">
    <location>
        <begin position="12"/>
        <end position="29"/>
    </location>
</feature>
<keyword evidence="1" id="KW-1133">Transmembrane helix</keyword>
<proteinExistence type="predicted"/>